<keyword evidence="2" id="KW-1185">Reference proteome</keyword>
<organism evidence="1 2">
    <name type="scientific">Caballeronia glathei</name>
    <dbReference type="NCBI Taxonomy" id="60547"/>
    <lineage>
        <taxon>Bacteria</taxon>
        <taxon>Pseudomonadati</taxon>
        <taxon>Pseudomonadota</taxon>
        <taxon>Betaproteobacteria</taxon>
        <taxon>Burkholderiales</taxon>
        <taxon>Burkholderiaceae</taxon>
        <taxon>Caballeronia</taxon>
    </lineage>
</organism>
<comment type="caution">
    <text evidence="1">The sequence shown here is derived from an EMBL/GenBank/DDBJ whole genome shotgun (WGS) entry which is preliminary data.</text>
</comment>
<proteinExistence type="predicted"/>
<reference evidence="1 2" key="1">
    <citation type="submission" date="2014-03" db="EMBL/GenBank/DDBJ databases">
        <title>Draft Genome Sequences of Four Burkholderia Strains.</title>
        <authorList>
            <person name="Liu X.Y."/>
            <person name="Li C.X."/>
            <person name="Xu J.H."/>
        </authorList>
    </citation>
    <scope>NUCLEOTIDE SEQUENCE [LARGE SCALE GENOMIC DNA]</scope>
    <source>
        <strain evidence="1 2">DSM 50014</strain>
    </source>
</reference>
<evidence type="ECO:0008006" key="3">
    <source>
        <dbReference type="Google" id="ProtNLM"/>
    </source>
</evidence>
<dbReference type="AlphaFoldDB" id="A0A069PDR1"/>
<accession>A0A069PDR1</accession>
<gene>
    <name evidence="1" type="ORF">BG61_37755</name>
</gene>
<sequence length="211" mass="23013">MRLRLVTRRLELSGNKAFTVLIPLVAAIGLSGCNSKSEATNENLSAAVRQRLEQEVGTCIEVAAPQLPFDLPQRSYGIDPRRNKADALVKAGLLARMEGPYVFPGTQNPVPGFHYSLTDDGKKYERTVRGLAGNVSFCGGKRELVDLYVPAHPPTQVGGRIPTSFTSKVVDAPQWMSDPGMQTAFDPELRLGVQNDDMVLTLTKDGWSATR</sequence>
<dbReference type="EMBL" id="JFHC01000079">
    <property type="protein sequence ID" value="KDR38710.1"/>
    <property type="molecule type" value="Genomic_DNA"/>
</dbReference>
<evidence type="ECO:0000313" key="2">
    <source>
        <dbReference type="Proteomes" id="UP000027466"/>
    </source>
</evidence>
<name>A0A069PDR1_9BURK</name>
<dbReference type="PROSITE" id="PS51257">
    <property type="entry name" value="PROKAR_LIPOPROTEIN"/>
    <property type="match status" value="1"/>
</dbReference>
<dbReference type="Proteomes" id="UP000027466">
    <property type="component" value="Unassembled WGS sequence"/>
</dbReference>
<protein>
    <recommendedName>
        <fullName evidence="3">Lipoprotein</fullName>
    </recommendedName>
</protein>
<evidence type="ECO:0000313" key="1">
    <source>
        <dbReference type="EMBL" id="KDR38710.1"/>
    </source>
</evidence>